<feature type="compositionally biased region" description="Acidic residues" evidence="1">
    <location>
        <begin position="353"/>
        <end position="365"/>
    </location>
</feature>
<accession>F2UM66</accession>
<dbReference type="SMART" id="SM00368">
    <property type="entry name" value="LRR_RI"/>
    <property type="match status" value="6"/>
</dbReference>
<dbReference type="Gene3D" id="3.40.50.300">
    <property type="entry name" value="P-loop containing nucleotide triphosphate hydrolases"/>
    <property type="match status" value="1"/>
</dbReference>
<feature type="region of interest" description="Disordered" evidence="1">
    <location>
        <begin position="242"/>
        <end position="290"/>
    </location>
</feature>
<dbReference type="InterPro" id="IPR032675">
    <property type="entry name" value="LRR_dom_sf"/>
</dbReference>
<dbReference type="InterPro" id="IPR027417">
    <property type="entry name" value="P-loop_NTPase"/>
</dbReference>
<dbReference type="eggNOG" id="KOG4308">
    <property type="taxonomic scope" value="Eukaryota"/>
</dbReference>
<feature type="compositionally biased region" description="Polar residues" evidence="1">
    <location>
        <begin position="1"/>
        <end position="11"/>
    </location>
</feature>
<feature type="compositionally biased region" description="Low complexity" evidence="1">
    <location>
        <begin position="271"/>
        <end position="281"/>
    </location>
</feature>
<dbReference type="RefSeq" id="XP_004989891.1">
    <property type="nucleotide sequence ID" value="XM_004989834.1"/>
</dbReference>
<gene>
    <name evidence="2" type="ORF">PTSG_12838</name>
</gene>
<evidence type="ECO:0000313" key="2">
    <source>
        <dbReference type="EMBL" id="EGD78215.1"/>
    </source>
</evidence>
<dbReference type="InParanoid" id="F2UM66"/>
<dbReference type="PANTHER" id="PTHR47679">
    <property type="entry name" value="PROTEIN TORNADO 1"/>
    <property type="match status" value="1"/>
</dbReference>
<dbReference type="SUPFAM" id="SSF52047">
    <property type="entry name" value="RNI-like"/>
    <property type="match status" value="1"/>
</dbReference>
<feature type="region of interest" description="Disordered" evidence="1">
    <location>
        <begin position="784"/>
        <end position="834"/>
    </location>
</feature>
<dbReference type="Pfam" id="PF13516">
    <property type="entry name" value="LRR_6"/>
    <property type="match status" value="2"/>
</dbReference>
<reference evidence="2" key="1">
    <citation type="submission" date="2009-08" db="EMBL/GenBank/DDBJ databases">
        <title>Annotation of Salpingoeca rosetta.</title>
        <authorList>
            <consortium name="The Broad Institute Genome Sequencing Platform"/>
            <person name="Russ C."/>
            <person name="Cuomo C."/>
            <person name="Burger G."/>
            <person name="Gray M.W."/>
            <person name="Holland P.W.H."/>
            <person name="King N."/>
            <person name="Lang F.B.F."/>
            <person name="Roger A.J."/>
            <person name="Ruiz-Trillo I."/>
            <person name="Young S.K."/>
            <person name="Zeng Q."/>
            <person name="Gargeya S."/>
            <person name="Alvarado L."/>
            <person name="Berlin A."/>
            <person name="Chapman S.B."/>
            <person name="Chen Z."/>
            <person name="Freedman E."/>
            <person name="Gellesch M."/>
            <person name="Goldberg J."/>
            <person name="Griggs A."/>
            <person name="Gujja S."/>
            <person name="Heilman E."/>
            <person name="Heiman D."/>
            <person name="Howarth C."/>
            <person name="Mehta T."/>
            <person name="Neiman D."/>
            <person name="Pearson M."/>
            <person name="Roberts A."/>
            <person name="Saif S."/>
            <person name="Shea T."/>
            <person name="Shenoy N."/>
            <person name="Sisk P."/>
            <person name="Stolte C."/>
            <person name="Sykes S."/>
            <person name="White J."/>
            <person name="Yandava C."/>
            <person name="Haas B."/>
            <person name="Nusbaum C."/>
            <person name="Birren B."/>
        </authorList>
    </citation>
    <scope>NUCLEOTIDE SEQUENCE [LARGE SCALE GENOMIC DNA]</scope>
    <source>
        <strain evidence="2">ATCC 50818</strain>
    </source>
</reference>
<dbReference type="Gene3D" id="3.80.10.10">
    <property type="entry name" value="Ribonuclease Inhibitor"/>
    <property type="match status" value="2"/>
</dbReference>
<dbReference type="Pfam" id="PF08477">
    <property type="entry name" value="Roc"/>
    <property type="match status" value="1"/>
</dbReference>
<dbReference type="Gene3D" id="3.40.50.10140">
    <property type="entry name" value="Toll/interleukin-1 receptor homology (TIR) domain"/>
    <property type="match status" value="1"/>
</dbReference>
<feature type="compositionally biased region" description="Low complexity" evidence="1">
    <location>
        <begin position="338"/>
        <end position="352"/>
    </location>
</feature>
<dbReference type="EMBL" id="GL832981">
    <property type="protein sequence ID" value="EGD78215.1"/>
    <property type="molecule type" value="Genomic_DNA"/>
</dbReference>
<protein>
    <recommendedName>
        <fullName evidence="4">C-terminal of Roc (COR) domain-containing protein</fullName>
    </recommendedName>
</protein>
<feature type="region of interest" description="Disordered" evidence="1">
    <location>
        <begin position="1"/>
        <end position="24"/>
    </location>
</feature>
<dbReference type="KEGG" id="sre:PTSG_12838"/>
<dbReference type="OrthoDB" id="8436363at2759"/>
<dbReference type="Proteomes" id="UP000007799">
    <property type="component" value="Unassembled WGS sequence"/>
</dbReference>
<name>F2UM66_SALR5</name>
<dbReference type="SUPFAM" id="SSF52200">
    <property type="entry name" value="Toll/Interleukin receptor TIR domain"/>
    <property type="match status" value="1"/>
</dbReference>
<proteinExistence type="predicted"/>
<evidence type="ECO:0000256" key="1">
    <source>
        <dbReference type="SAM" id="MobiDB-lite"/>
    </source>
</evidence>
<feature type="region of interest" description="Disordered" evidence="1">
    <location>
        <begin position="333"/>
        <end position="375"/>
    </location>
</feature>
<sequence length="1348" mass="148156">MTSPLSSSSSAVHGELSSHSEQSRPVAKKKRIFISLRFGEAHEAAKELKQALHEACHDVDVFLCDVPPGDDISEEIITALTDCDLAVIMGTKTYGKKTASKFSTFEELRFIINEEKPYFLIKMCDEFQVKQTRFRLPADISYFLWNPDCGTPAHGTATTPRRLAPPAELVPQILKKLGAVTGAGDAGTAVSPRRAPPRLDAELTPWLDKYRLLGTVGYVLERLGITNLKALEQATQALRNTRQRAVLRRDAEAAAGKRKHKHKHKQRGKGARAASHAMATASNGGRQGEPASTQLIEDMLRREKYDANNKLPPAVVARFLRACRARTWRGITKRAQKAGKAGKAARAKAAGAEGEEGGGEGDGDTDGGNVGVYGVDSTAEDGVLREDDAAALAMVDGDEQQGDPANGEHSDSPKAVHEHVASKPAGVADERVFLECFERIKDEAACKQIILSIWNNTSDEEEAFVDDFTLDMARALGEALKGNTTVKDLDLSTIEIDGEQARAIAAALPFNTTLETLNMEGNEIGPDAAVAIADALKRNTSIVELDLEDNGIGPRGLKAISEALQENTTLQILLLGENDLLGVPEDAESDSEADISGVKALADALRVNRTLLCLSLRDNVMTSEAWRLICNTLAINQGLAEIDLSEIEITDTEARQLLRALRVNRRIIELDVDMDEVSDGLDDRIMTVVERNEERQEALGSLLKLGSVPLSTAKVFVCGHQGIGKTTLINTLQASPSFFATLFRRRRKVLDEPDHPEQRTPGIEMHDFALRRKRSSASVVLTASTSSCAPDDPNASADWLHAGTDSDRDNDSDEDEGDDDDENGGGSRASTSSKSAPRCKLRVYDFAGQTEYHVVHELLFADHNAVFVVCVDLSKDKATVEESVLYWLRFIKTRLAQAVHRSQHPPHVFVVGTKADKVHEQNALASTPAATATNSAVSPPPQLFPAGDGLLHSSRLREWFGDAMRVHPFLVPLRCHDARDAGTQHLRDLLHAAWVEVTQQEVRVPKVVELIARGIRVCRRQDEGPWPVAKLFAAIKERVADLRETLEFDESVLRKTLRYLHVRGDVLWFHAVPSLADQIFVSPPWLLRQVVGPSLAPERFPQHLHTTNGRVTFSEFESKLGRIMPADTVVDVLASMLLCFEEDQAVHNSSERHFVLPSRLQWDPDRLWNPADASMDVYAGRGLVVPRESGMVFPPGVFPRIQSRMVHCFGAGTSVWQNGFITLFAPVELYGRIIGDERIDLWVRCPSKFKEDAWLALDMMLAEVEEEVQGIDYDHLVLSYVHLSCLHPFPAGYALADVEDAALAGETHISTMLPNTSPAHTTSPGTLTDELDNLLREDLFLKPLALVQ</sequence>
<evidence type="ECO:0008006" key="4">
    <source>
        <dbReference type="Google" id="ProtNLM"/>
    </source>
</evidence>
<keyword evidence="3" id="KW-1185">Reference proteome</keyword>
<dbReference type="SUPFAM" id="SSF52540">
    <property type="entry name" value="P-loop containing nucleoside triphosphate hydrolases"/>
    <property type="match status" value="1"/>
</dbReference>
<organism evidence="3">
    <name type="scientific">Salpingoeca rosetta (strain ATCC 50818 / BSB-021)</name>
    <dbReference type="NCBI Taxonomy" id="946362"/>
    <lineage>
        <taxon>Eukaryota</taxon>
        <taxon>Choanoflagellata</taxon>
        <taxon>Craspedida</taxon>
        <taxon>Salpingoecidae</taxon>
        <taxon>Salpingoeca</taxon>
    </lineage>
</organism>
<dbReference type="GeneID" id="16070445"/>
<dbReference type="InterPro" id="IPR001611">
    <property type="entry name" value="Leu-rich_rpt"/>
</dbReference>
<dbReference type="PANTHER" id="PTHR47679:SF2">
    <property type="entry name" value="C-TERMINAL OF ROC (COR) DOMAIN-CONTAINING PROTEIN"/>
    <property type="match status" value="1"/>
</dbReference>
<evidence type="ECO:0000313" key="3">
    <source>
        <dbReference type="Proteomes" id="UP000007799"/>
    </source>
</evidence>
<feature type="compositionally biased region" description="Acidic residues" evidence="1">
    <location>
        <begin position="810"/>
        <end position="823"/>
    </location>
</feature>
<dbReference type="InterPro" id="IPR035897">
    <property type="entry name" value="Toll_tir_struct_dom_sf"/>
</dbReference>
<feature type="compositionally biased region" description="Basic residues" evidence="1">
    <location>
        <begin position="256"/>
        <end position="270"/>
    </location>
</feature>
<feature type="region of interest" description="Disordered" evidence="1">
    <location>
        <begin position="398"/>
        <end position="422"/>
    </location>
</feature>
<feature type="compositionally biased region" description="Basic and acidic residues" evidence="1">
    <location>
        <begin position="406"/>
        <end position="421"/>
    </location>
</feature>